<proteinExistence type="predicted"/>
<keyword evidence="2" id="KW-0548">Nucleotidyltransferase</keyword>
<feature type="chain" id="PRO_5025421591" evidence="1">
    <location>
        <begin position="21"/>
        <end position="381"/>
    </location>
</feature>
<keyword evidence="2" id="KW-0695">RNA-directed DNA polymerase</keyword>
<dbReference type="PANTHER" id="PTHR33067">
    <property type="entry name" value="RNA-DIRECTED DNA POLYMERASE-RELATED"/>
    <property type="match status" value="1"/>
</dbReference>
<name>A0A699KPT1_TANCI</name>
<comment type="caution">
    <text evidence="2">The sequence shown here is derived from an EMBL/GenBank/DDBJ whole genome shotgun (WGS) entry which is preliminary data.</text>
</comment>
<dbReference type="InterPro" id="IPR021109">
    <property type="entry name" value="Peptidase_aspartic_dom_sf"/>
</dbReference>
<keyword evidence="2" id="KW-0808">Transferase</keyword>
<dbReference type="Gene3D" id="2.40.70.10">
    <property type="entry name" value="Acid Proteases"/>
    <property type="match status" value="1"/>
</dbReference>
<evidence type="ECO:0000256" key="1">
    <source>
        <dbReference type="SAM" id="SignalP"/>
    </source>
</evidence>
<dbReference type="EMBL" id="BKCJ010539050">
    <property type="protein sequence ID" value="GFB03960.1"/>
    <property type="molecule type" value="Genomic_DNA"/>
</dbReference>
<reference evidence="2" key="1">
    <citation type="journal article" date="2019" name="Sci. Rep.">
        <title>Draft genome of Tanacetum cinerariifolium, the natural source of mosquito coil.</title>
        <authorList>
            <person name="Yamashiro T."/>
            <person name="Shiraishi A."/>
            <person name="Satake H."/>
            <person name="Nakayama K."/>
        </authorList>
    </citation>
    <scope>NUCLEOTIDE SEQUENCE</scope>
</reference>
<gene>
    <name evidence="2" type="ORF">Tci_675931</name>
</gene>
<dbReference type="AlphaFoldDB" id="A0A699KPT1"/>
<dbReference type="GO" id="GO:0003964">
    <property type="term" value="F:RNA-directed DNA polymerase activity"/>
    <property type="evidence" value="ECO:0007669"/>
    <property type="project" value="UniProtKB-KW"/>
</dbReference>
<accession>A0A699KPT1</accession>
<evidence type="ECO:0000313" key="2">
    <source>
        <dbReference type="EMBL" id="GFB03960.1"/>
    </source>
</evidence>
<keyword evidence="1" id="KW-0732">Signal</keyword>
<organism evidence="2">
    <name type="scientific">Tanacetum cinerariifolium</name>
    <name type="common">Dalmatian daisy</name>
    <name type="synonym">Chrysanthemum cinerariifolium</name>
    <dbReference type="NCBI Taxonomy" id="118510"/>
    <lineage>
        <taxon>Eukaryota</taxon>
        <taxon>Viridiplantae</taxon>
        <taxon>Streptophyta</taxon>
        <taxon>Embryophyta</taxon>
        <taxon>Tracheophyta</taxon>
        <taxon>Spermatophyta</taxon>
        <taxon>Magnoliopsida</taxon>
        <taxon>eudicotyledons</taxon>
        <taxon>Gunneridae</taxon>
        <taxon>Pentapetalae</taxon>
        <taxon>asterids</taxon>
        <taxon>campanulids</taxon>
        <taxon>Asterales</taxon>
        <taxon>Asteraceae</taxon>
        <taxon>Asteroideae</taxon>
        <taxon>Anthemideae</taxon>
        <taxon>Anthemidinae</taxon>
        <taxon>Tanacetum</taxon>
    </lineage>
</organism>
<dbReference type="PANTHER" id="PTHR33067:SF9">
    <property type="entry name" value="RNA-DIRECTED DNA POLYMERASE"/>
    <property type="match status" value="1"/>
</dbReference>
<protein>
    <submittedName>
        <fullName evidence="2">Reverse transcriptase domain-containing protein</fullName>
    </submittedName>
</protein>
<dbReference type="CDD" id="cd00303">
    <property type="entry name" value="retropepsin_like"/>
    <property type="match status" value="1"/>
</dbReference>
<feature type="signal peptide" evidence="1">
    <location>
        <begin position="1"/>
        <end position="20"/>
    </location>
</feature>
<sequence>MPLYVWKKLMLLELIPTHMTLELANQSVVYPASIAEDVCVQVGKFTFLVDFVVINYDVDPCVPLILGRPFLRTACALVDVYGEELILRDGDEKLIFHADSTSKHPQEHGNDGNTTSPSNFYPSLTPFETSDSLLEEFTDELAFIEKFPQRNEDDNFDLEADLKEIEYFLNRDPLTDSSPTTDIDIINHTNDMDIIDPTLERFTDKPALVYSSPPGDDDDDLFDIKSFNEEWKRLLNEDKVFNPGILVYGSTHVVTSLVTHDMNFKKKTSFEELLILKERKFLSIPSNRELPFHYELPGTETLLSFSSENEDNVFSPGILISKGVHSLTLGLSHQNYEAFKIVNVYPNILNGSPMKIFPFFYFFYGGDISSLDVPYLHFYPR</sequence>